<evidence type="ECO:0000313" key="2">
    <source>
        <dbReference type="Proteomes" id="UP001165960"/>
    </source>
</evidence>
<dbReference type="Proteomes" id="UP001165960">
    <property type="component" value="Unassembled WGS sequence"/>
</dbReference>
<comment type="caution">
    <text evidence="1">The sequence shown here is derived from an EMBL/GenBank/DDBJ whole genome shotgun (WGS) entry which is preliminary data.</text>
</comment>
<keyword evidence="2" id="KW-1185">Reference proteome</keyword>
<proteinExistence type="predicted"/>
<organism evidence="1 2">
    <name type="scientific">Entomophthora muscae</name>
    <dbReference type="NCBI Taxonomy" id="34485"/>
    <lineage>
        <taxon>Eukaryota</taxon>
        <taxon>Fungi</taxon>
        <taxon>Fungi incertae sedis</taxon>
        <taxon>Zoopagomycota</taxon>
        <taxon>Entomophthoromycotina</taxon>
        <taxon>Entomophthoromycetes</taxon>
        <taxon>Entomophthorales</taxon>
        <taxon>Entomophthoraceae</taxon>
        <taxon>Entomophthora</taxon>
    </lineage>
</organism>
<accession>A0ACC2UCH7</accession>
<dbReference type="EMBL" id="QTSX02000834">
    <property type="protein sequence ID" value="KAJ9084523.1"/>
    <property type="molecule type" value="Genomic_DNA"/>
</dbReference>
<reference evidence="1" key="1">
    <citation type="submission" date="2022-04" db="EMBL/GenBank/DDBJ databases">
        <title>Genome of the entomopathogenic fungus Entomophthora muscae.</title>
        <authorList>
            <person name="Elya C."/>
            <person name="Lovett B.R."/>
            <person name="Lee E."/>
            <person name="Macias A.M."/>
            <person name="Hajek A.E."/>
            <person name="De Bivort B.L."/>
            <person name="Kasson M.T."/>
            <person name="De Fine Licht H.H."/>
            <person name="Stajich J.E."/>
        </authorList>
    </citation>
    <scope>NUCLEOTIDE SEQUENCE</scope>
    <source>
        <strain evidence="1">Berkeley</strain>
    </source>
</reference>
<gene>
    <name evidence="1" type="ORF">DSO57_1023618</name>
</gene>
<evidence type="ECO:0000313" key="1">
    <source>
        <dbReference type="EMBL" id="KAJ9084523.1"/>
    </source>
</evidence>
<protein>
    <submittedName>
        <fullName evidence="1">Uncharacterized protein</fullName>
    </submittedName>
</protein>
<sequence length="139" mass="15902">MPSEWMENTPGDRQEKLKETPSPVIDEPFYSCIQLMISIFTLTNTNFFNCQSKRLQYAARDDLAYEELMNQRLFTSFLDKPFYPLAIRLNRTIHTLDPSSSRHPVGECLLTHLSTAAVNSCMILLLKPNALALSDTEKT</sequence>
<name>A0ACC2UCH7_9FUNG</name>